<dbReference type="AlphaFoldDB" id="A0A3N4IG03"/>
<feature type="compositionally biased region" description="Low complexity" evidence="1">
    <location>
        <begin position="145"/>
        <end position="180"/>
    </location>
</feature>
<feature type="compositionally biased region" description="Acidic residues" evidence="1">
    <location>
        <begin position="199"/>
        <end position="208"/>
    </location>
</feature>
<gene>
    <name evidence="2" type="ORF">BJ508DRAFT_359744</name>
</gene>
<feature type="compositionally biased region" description="Acidic residues" evidence="1">
    <location>
        <begin position="123"/>
        <end position="144"/>
    </location>
</feature>
<feature type="region of interest" description="Disordered" evidence="1">
    <location>
        <begin position="95"/>
        <end position="208"/>
    </location>
</feature>
<protein>
    <submittedName>
        <fullName evidence="2">Uncharacterized protein</fullName>
    </submittedName>
</protein>
<dbReference type="EMBL" id="ML119659">
    <property type="protein sequence ID" value="RPA84377.1"/>
    <property type="molecule type" value="Genomic_DNA"/>
</dbReference>
<evidence type="ECO:0000313" key="2">
    <source>
        <dbReference type="EMBL" id="RPA84377.1"/>
    </source>
</evidence>
<accession>A0A3N4IG03</accession>
<keyword evidence="3" id="KW-1185">Reference proteome</keyword>
<dbReference type="Proteomes" id="UP000275078">
    <property type="component" value="Unassembled WGS sequence"/>
</dbReference>
<name>A0A3N4IG03_ASCIM</name>
<feature type="compositionally biased region" description="Low complexity" evidence="1">
    <location>
        <begin position="43"/>
        <end position="53"/>
    </location>
</feature>
<feature type="region of interest" description="Disordered" evidence="1">
    <location>
        <begin position="40"/>
        <end position="70"/>
    </location>
</feature>
<reference evidence="2 3" key="1">
    <citation type="journal article" date="2018" name="Nat. Ecol. Evol.">
        <title>Pezizomycetes genomes reveal the molecular basis of ectomycorrhizal truffle lifestyle.</title>
        <authorList>
            <person name="Murat C."/>
            <person name="Payen T."/>
            <person name="Noel B."/>
            <person name="Kuo A."/>
            <person name="Morin E."/>
            <person name="Chen J."/>
            <person name="Kohler A."/>
            <person name="Krizsan K."/>
            <person name="Balestrini R."/>
            <person name="Da Silva C."/>
            <person name="Montanini B."/>
            <person name="Hainaut M."/>
            <person name="Levati E."/>
            <person name="Barry K.W."/>
            <person name="Belfiori B."/>
            <person name="Cichocki N."/>
            <person name="Clum A."/>
            <person name="Dockter R.B."/>
            <person name="Fauchery L."/>
            <person name="Guy J."/>
            <person name="Iotti M."/>
            <person name="Le Tacon F."/>
            <person name="Lindquist E.A."/>
            <person name="Lipzen A."/>
            <person name="Malagnac F."/>
            <person name="Mello A."/>
            <person name="Molinier V."/>
            <person name="Miyauchi S."/>
            <person name="Poulain J."/>
            <person name="Riccioni C."/>
            <person name="Rubini A."/>
            <person name="Sitrit Y."/>
            <person name="Splivallo R."/>
            <person name="Traeger S."/>
            <person name="Wang M."/>
            <person name="Zifcakova L."/>
            <person name="Wipf D."/>
            <person name="Zambonelli A."/>
            <person name="Paolocci F."/>
            <person name="Nowrousian M."/>
            <person name="Ottonello S."/>
            <person name="Baldrian P."/>
            <person name="Spatafora J.W."/>
            <person name="Henrissat B."/>
            <person name="Nagy L.G."/>
            <person name="Aury J.M."/>
            <person name="Wincker P."/>
            <person name="Grigoriev I.V."/>
            <person name="Bonfante P."/>
            <person name="Martin F.M."/>
        </authorList>
    </citation>
    <scope>NUCLEOTIDE SEQUENCE [LARGE SCALE GENOMIC DNA]</scope>
    <source>
        <strain evidence="2 3">RN42</strain>
    </source>
</reference>
<sequence length="480" mass="53276">MASSNTNSRLYNITNGALRDSHGGIWEKQGPFKWEITDEPERSASVASDASSVTIGGEDFDSDPSVQSSVPQTIAGAREYVGKLWAKRPPLGGFVPRWSSSGSEASTALSPGVELKVGKSDAADGENDGGLEDSDSDSESDDEFVSSFGSDSPDGYESTSSMDTDSSSDSSDLEPLYSSDFEPEYSSDFTDYSRTSMDTDSDSDLSLDPDEIFRNEYASTYPRPIDFRSLGQRLSTTNPATARSLLQPIIDRYTDPYRLPVPSNQLLDHLTLFTLFRLEKEADRVIDRLGQYIVVESDYSLVAWIDGAEVEVPPGLGDSVMTKLVEKRGLLLFHLRDWIEKEIAARQLTTACPKSALLCQKSQDRLECDLRQITHLRALLQKLDYYGWLARSVVEIREMVDQFHQNVKGQSLAGCARCEGFLPLPEQRGFWSCEGCTARAKVHGGCGWYGRWKESWEREDGVASRPRASCAGYDIFGDWY</sequence>
<organism evidence="2 3">
    <name type="scientific">Ascobolus immersus RN42</name>
    <dbReference type="NCBI Taxonomy" id="1160509"/>
    <lineage>
        <taxon>Eukaryota</taxon>
        <taxon>Fungi</taxon>
        <taxon>Dikarya</taxon>
        <taxon>Ascomycota</taxon>
        <taxon>Pezizomycotina</taxon>
        <taxon>Pezizomycetes</taxon>
        <taxon>Pezizales</taxon>
        <taxon>Ascobolaceae</taxon>
        <taxon>Ascobolus</taxon>
    </lineage>
</organism>
<proteinExistence type="predicted"/>
<evidence type="ECO:0000256" key="1">
    <source>
        <dbReference type="SAM" id="MobiDB-lite"/>
    </source>
</evidence>
<feature type="compositionally biased region" description="Low complexity" evidence="1">
    <location>
        <begin position="99"/>
        <end position="110"/>
    </location>
</feature>
<evidence type="ECO:0000313" key="3">
    <source>
        <dbReference type="Proteomes" id="UP000275078"/>
    </source>
</evidence>